<keyword evidence="2" id="KW-1003">Cell membrane</keyword>
<dbReference type="HOGENOM" id="CLU_079895_1_0_9"/>
<dbReference type="InterPro" id="IPR047055">
    <property type="entry name" value="MotA-like"/>
</dbReference>
<evidence type="ECO:0000256" key="4">
    <source>
        <dbReference type="ARBA" id="ARBA00022779"/>
    </source>
</evidence>
<dbReference type="STRING" id="696281.Desru_1204"/>
<dbReference type="EMBL" id="CP002780">
    <property type="protein sequence ID" value="AEG59479.1"/>
    <property type="molecule type" value="Genomic_DNA"/>
</dbReference>
<feature type="domain" description="Motility protein A N-terminal" evidence="10">
    <location>
        <begin position="8"/>
        <end position="93"/>
    </location>
</feature>
<protein>
    <submittedName>
        <fullName evidence="11">MotA/TolQ/ExbB proton channel</fullName>
    </submittedName>
</protein>
<comment type="subcellular location">
    <subcellularLocation>
        <location evidence="1">Cell membrane</location>
        <topology evidence="1">Multi-pass membrane protein</topology>
    </subcellularLocation>
    <subcellularLocation>
        <location evidence="7">Membrane</location>
        <topology evidence="7">Multi-pass membrane protein</topology>
    </subcellularLocation>
</comment>
<reference evidence="12" key="1">
    <citation type="submission" date="2011-05" db="EMBL/GenBank/DDBJ databases">
        <title>Complete sequence of Desulfotomaculum ruminis DSM 2154.</title>
        <authorList>
            <person name="Lucas S."/>
            <person name="Copeland A."/>
            <person name="Lapidus A."/>
            <person name="Cheng J.-F."/>
            <person name="Goodwin L."/>
            <person name="Pitluck S."/>
            <person name="Lu M."/>
            <person name="Detter J.C."/>
            <person name="Han C."/>
            <person name="Tapia R."/>
            <person name="Land M."/>
            <person name="Hauser L."/>
            <person name="Kyrpides N."/>
            <person name="Ivanova N."/>
            <person name="Mikhailova N."/>
            <person name="Pagani I."/>
            <person name="Stams A.J.M."/>
            <person name="Plugge C.M."/>
            <person name="Muyzer G."/>
            <person name="Kuever J."/>
            <person name="Parshina S.N."/>
            <person name="Ivanova A.E."/>
            <person name="Nazina T.N."/>
            <person name="Brambilla E."/>
            <person name="Spring S."/>
            <person name="Klenk H.-P."/>
            <person name="Woyke T."/>
        </authorList>
    </citation>
    <scope>NUCLEOTIDE SEQUENCE [LARGE SCALE GENOMIC DNA]</scope>
    <source>
        <strain evidence="12">ATCC 23193 / DSM 2154 / NCIB 8452 / DL</strain>
    </source>
</reference>
<evidence type="ECO:0000313" key="12">
    <source>
        <dbReference type="Proteomes" id="UP000009234"/>
    </source>
</evidence>
<dbReference type="eggNOG" id="COG1291">
    <property type="taxonomic scope" value="Bacteria"/>
</dbReference>
<keyword evidence="7" id="KW-0653">Protein transport</keyword>
<evidence type="ECO:0000256" key="6">
    <source>
        <dbReference type="ARBA" id="ARBA00023136"/>
    </source>
</evidence>
<sequence length="260" mass="27877">MLEIMTPFGIIFAVICLVGGFLLEGGHVSALLAPAAFIIVVGGTIGATVVSFSTSEVLSIPGLIKTAVTKKLPDFSETINLVVDLAEKARREGLLYLDSQLHTIEDPFLRKAMQLVVDGTDPEMVRSILETEVYAAYERHHVGVGIFEAAGGYAPTMGIIGTVMGLVHVLGNLTDPDSLAPAIAMAFIATLYGVGSANVFWLPVAGKLKNLSKKELILREMMIEGILALQAGYNPIIIRERLNAFIRPGQVKNQSDEGEE</sequence>
<keyword evidence="3 8" id="KW-0812">Transmembrane</keyword>
<dbReference type="GO" id="GO:0006935">
    <property type="term" value="P:chemotaxis"/>
    <property type="evidence" value="ECO:0007669"/>
    <property type="project" value="InterPro"/>
</dbReference>
<accession>F6DN21</accession>
<dbReference type="PANTHER" id="PTHR30433">
    <property type="entry name" value="CHEMOTAXIS PROTEIN MOTA"/>
    <property type="match status" value="1"/>
</dbReference>
<keyword evidence="7" id="KW-0813">Transport</keyword>
<dbReference type="Proteomes" id="UP000009234">
    <property type="component" value="Chromosome"/>
</dbReference>
<organism evidence="11 12">
    <name type="scientific">Desulforamulus ruminis (strain ATCC 23193 / DSM 2154 / NCIMB 8452 / DL)</name>
    <name type="common">Desulfotomaculum ruminis</name>
    <dbReference type="NCBI Taxonomy" id="696281"/>
    <lineage>
        <taxon>Bacteria</taxon>
        <taxon>Bacillati</taxon>
        <taxon>Bacillota</taxon>
        <taxon>Clostridia</taxon>
        <taxon>Eubacteriales</taxon>
        <taxon>Peptococcaceae</taxon>
        <taxon>Desulforamulus</taxon>
    </lineage>
</organism>
<gene>
    <name evidence="11" type="ordered locus">Desru_1204</name>
</gene>
<evidence type="ECO:0000313" key="11">
    <source>
        <dbReference type="EMBL" id="AEG59479.1"/>
    </source>
</evidence>
<name>F6DN21_DESRL</name>
<proteinExistence type="inferred from homology"/>
<evidence type="ECO:0000256" key="3">
    <source>
        <dbReference type="ARBA" id="ARBA00022692"/>
    </source>
</evidence>
<keyword evidence="4" id="KW-0283">Flagellar rotation</keyword>
<evidence type="ECO:0000256" key="5">
    <source>
        <dbReference type="ARBA" id="ARBA00022989"/>
    </source>
</evidence>
<dbReference type="GO" id="GO:0015031">
    <property type="term" value="P:protein transport"/>
    <property type="evidence" value="ECO:0007669"/>
    <property type="project" value="UniProtKB-KW"/>
</dbReference>
<comment type="similarity">
    <text evidence="7">Belongs to the exbB/tolQ family.</text>
</comment>
<evidence type="ECO:0000259" key="9">
    <source>
        <dbReference type="Pfam" id="PF01618"/>
    </source>
</evidence>
<evidence type="ECO:0000256" key="1">
    <source>
        <dbReference type="ARBA" id="ARBA00004651"/>
    </source>
</evidence>
<evidence type="ECO:0000259" key="10">
    <source>
        <dbReference type="Pfam" id="PF20560"/>
    </source>
</evidence>
<keyword evidence="6 8" id="KW-0472">Membrane</keyword>
<dbReference type="NCBIfam" id="NF006583">
    <property type="entry name" value="PRK09109.1"/>
    <property type="match status" value="1"/>
</dbReference>
<dbReference type="Pfam" id="PF01618">
    <property type="entry name" value="MotA_ExbB"/>
    <property type="match status" value="1"/>
</dbReference>
<evidence type="ECO:0000256" key="7">
    <source>
        <dbReference type="RuleBase" id="RU004057"/>
    </source>
</evidence>
<dbReference type="InterPro" id="IPR002898">
    <property type="entry name" value="MotA_ExbB_proton_chnl"/>
</dbReference>
<feature type="transmembrane region" description="Helical" evidence="8">
    <location>
        <begin position="30"/>
        <end position="52"/>
    </location>
</feature>
<feature type="transmembrane region" description="Helical" evidence="8">
    <location>
        <begin position="6"/>
        <end position="23"/>
    </location>
</feature>
<keyword evidence="5 8" id="KW-1133">Transmembrane helix</keyword>
<reference evidence="11 12" key="2">
    <citation type="journal article" date="2012" name="Stand. Genomic Sci.">
        <title>Complete genome sequence of the sulfate-reducing firmicute Desulfotomaculum ruminis type strain (DL(T)).</title>
        <authorList>
            <person name="Spring S."/>
            <person name="Visser M."/>
            <person name="Lu M."/>
            <person name="Copeland A."/>
            <person name="Lapidus A."/>
            <person name="Lucas S."/>
            <person name="Cheng J.F."/>
            <person name="Han C."/>
            <person name="Tapia R."/>
            <person name="Goodwin L.A."/>
            <person name="Pitluck S."/>
            <person name="Ivanova N."/>
            <person name="Land M."/>
            <person name="Hauser L."/>
            <person name="Larimer F."/>
            <person name="Rohde M."/>
            <person name="Goker M."/>
            <person name="Detter J.C."/>
            <person name="Kyrpides N.C."/>
            <person name="Woyke T."/>
            <person name="Schaap P.J."/>
            <person name="Plugge C.M."/>
            <person name="Muyzer G."/>
            <person name="Kuever J."/>
            <person name="Pereira I.A."/>
            <person name="Parshina S.N."/>
            <person name="Bernier-Latmani R."/>
            <person name="Stams A.J."/>
            <person name="Klenk H.P."/>
        </authorList>
    </citation>
    <scope>NUCLEOTIDE SEQUENCE [LARGE SCALE GENOMIC DNA]</scope>
    <source>
        <strain evidence="12">ATCC 23193 / DSM 2154 / NCIB 8452 / DL</strain>
    </source>
</reference>
<feature type="domain" description="MotA/TolQ/ExbB proton channel" evidence="9">
    <location>
        <begin position="102"/>
        <end position="220"/>
    </location>
</feature>
<dbReference type="PANTHER" id="PTHR30433:SF3">
    <property type="entry name" value="MOTILITY PROTEIN A"/>
    <property type="match status" value="1"/>
</dbReference>
<dbReference type="GO" id="GO:0071978">
    <property type="term" value="P:bacterial-type flagellum-dependent swarming motility"/>
    <property type="evidence" value="ECO:0007669"/>
    <property type="project" value="InterPro"/>
</dbReference>
<dbReference type="InterPro" id="IPR046786">
    <property type="entry name" value="MotA_N"/>
</dbReference>
<evidence type="ECO:0000256" key="8">
    <source>
        <dbReference type="SAM" id="Phobius"/>
    </source>
</evidence>
<dbReference type="KEGG" id="dru:Desru_1204"/>
<dbReference type="GO" id="GO:0005886">
    <property type="term" value="C:plasma membrane"/>
    <property type="evidence" value="ECO:0007669"/>
    <property type="project" value="UniProtKB-SubCell"/>
</dbReference>
<feature type="transmembrane region" description="Helical" evidence="8">
    <location>
        <begin position="179"/>
        <end position="204"/>
    </location>
</feature>
<dbReference type="Pfam" id="PF20560">
    <property type="entry name" value="MotA_N"/>
    <property type="match status" value="1"/>
</dbReference>
<keyword evidence="12" id="KW-1185">Reference proteome</keyword>
<dbReference type="AlphaFoldDB" id="F6DN21"/>
<evidence type="ECO:0000256" key="2">
    <source>
        <dbReference type="ARBA" id="ARBA00022475"/>
    </source>
</evidence>